<feature type="domain" description="Flavinylation-associated cytochrome" evidence="2">
    <location>
        <begin position="9"/>
        <end position="62"/>
    </location>
</feature>
<feature type="transmembrane region" description="Helical" evidence="1">
    <location>
        <begin position="46"/>
        <end position="67"/>
    </location>
</feature>
<keyword evidence="1" id="KW-0812">Transmembrane</keyword>
<evidence type="ECO:0000259" key="2">
    <source>
        <dbReference type="Pfam" id="PF14358"/>
    </source>
</evidence>
<keyword evidence="4" id="KW-1185">Reference proteome</keyword>
<sequence>MNRTKINYVVDLALLIQFVLVGYSGLLLFIDGHGTSHFWKLIHEKIGILMLAFFIAHFVLHWGWLMLNTKKCFSREKEMKADEIIEAKHTNID</sequence>
<gene>
    <name evidence="3" type="ORF">MSHOH_2508</name>
</gene>
<evidence type="ECO:0000256" key="1">
    <source>
        <dbReference type="SAM" id="Phobius"/>
    </source>
</evidence>
<dbReference type="Proteomes" id="UP000033101">
    <property type="component" value="Chromosome"/>
</dbReference>
<dbReference type="EMBL" id="CP009516">
    <property type="protein sequence ID" value="AKB78991.1"/>
    <property type="molecule type" value="Genomic_DNA"/>
</dbReference>
<dbReference type="OrthoDB" id="124459at2157"/>
<dbReference type="RefSeq" id="WP_048140338.1">
    <property type="nucleotide sequence ID" value="NZ_BBCW01000035.1"/>
</dbReference>
<feature type="transmembrane region" description="Helical" evidence="1">
    <location>
        <begin position="12"/>
        <end position="30"/>
    </location>
</feature>
<name>A0A0E3SDR0_9EURY</name>
<organism evidence="3 4">
    <name type="scientific">Methanosarcina horonobensis HB-1 = JCM 15518</name>
    <dbReference type="NCBI Taxonomy" id="1434110"/>
    <lineage>
        <taxon>Archaea</taxon>
        <taxon>Methanobacteriati</taxon>
        <taxon>Methanobacteriota</taxon>
        <taxon>Stenosarchaea group</taxon>
        <taxon>Methanomicrobia</taxon>
        <taxon>Methanosarcinales</taxon>
        <taxon>Methanosarcinaceae</taxon>
        <taxon>Methanosarcina</taxon>
    </lineage>
</organism>
<reference evidence="3 4" key="1">
    <citation type="submission" date="2014-07" db="EMBL/GenBank/DDBJ databases">
        <title>Methanogenic archaea and the global carbon cycle.</title>
        <authorList>
            <person name="Henriksen J.R."/>
            <person name="Luke J."/>
            <person name="Reinhart S."/>
            <person name="Benedict M.N."/>
            <person name="Youngblut N.D."/>
            <person name="Metcalf M.E."/>
            <person name="Whitaker R.J."/>
            <person name="Metcalf W.W."/>
        </authorList>
    </citation>
    <scope>NUCLEOTIDE SEQUENCE [LARGE SCALE GENOMIC DNA]</scope>
    <source>
        <strain evidence="3 4">HB-1</strain>
    </source>
</reference>
<keyword evidence="1" id="KW-0472">Membrane</keyword>
<protein>
    <recommendedName>
        <fullName evidence="2">Flavinylation-associated cytochrome domain-containing protein</fullName>
    </recommendedName>
</protein>
<dbReference type="PATRIC" id="fig|1434110.4.peg.3226"/>
<keyword evidence="1" id="KW-1133">Transmembrane helix</keyword>
<accession>A0A0E3SDR0</accession>
<evidence type="ECO:0000313" key="4">
    <source>
        <dbReference type="Proteomes" id="UP000033101"/>
    </source>
</evidence>
<evidence type="ECO:0000313" key="3">
    <source>
        <dbReference type="EMBL" id="AKB78991.1"/>
    </source>
</evidence>
<dbReference type="GeneID" id="24831796"/>
<dbReference type="KEGG" id="mhor:MSHOH_2508"/>
<dbReference type="HOGENOM" id="CLU_173768_0_0_2"/>
<dbReference type="Pfam" id="PF14358">
    <property type="entry name" value="DUF4405"/>
    <property type="match status" value="1"/>
</dbReference>
<dbReference type="InterPro" id="IPR025517">
    <property type="entry name" value="DUF4405"/>
</dbReference>
<proteinExistence type="predicted"/>
<dbReference type="AlphaFoldDB" id="A0A0E3SDR0"/>